<gene>
    <name evidence="2" type="ORF">R8Z52_17490</name>
</gene>
<evidence type="ECO:0000256" key="1">
    <source>
        <dbReference type="SAM" id="Phobius"/>
    </source>
</evidence>
<sequence>MSSKINMNFRRYLLGEMVYIGALVLFLYWASEGINRSVLIFVFIIALITAIKVLMVWKCRGGLLEIKNDRLFYNGKACEARSLSAFLPFGMGSALKITYGDDVLKKRTLYLPKGVIDDKEWPQLFACRTEKSRPEK</sequence>
<accession>A0ABZ0QJD9</accession>
<dbReference type="Proteomes" id="UP001304071">
    <property type="component" value="Chromosome 2"/>
</dbReference>
<proteinExistence type="predicted"/>
<evidence type="ECO:0000313" key="2">
    <source>
        <dbReference type="EMBL" id="WPC76322.1"/>
    </source>
</evidence>
<name>A0ABZ0QJD9_9VIBR</name>
<protein>
    <submittedName>
        <fullName evidence="2">Uncharacterized protein</fullName>
    </submittedName>
</protein>
<keyword evidence="1" id="KW-0812">Transmembrane</keyword>
<feature type="transmembrane region" description="Helical" evidence="1">
    <location>
        <begin position="37"/>
        <end position="57"/>
    </location>
</feature>
<organism evidence="2 3">
    <name type="scientific">Vibrio porteresiae DSM 19223</name>
    <dbReference type="NCBI Taxonomy" id="1123496"/>
    <lineage>
        <taxon>Bacteria</taxon>
        <taxon>Pseudomonadati</taxon>
        <taxon>Pseudomonadota</taxon>
        <taxon>Gammaproteobacteria</taxon>
        <taxon>Vibrionales</taxon>
        <taxon>Vibrionaceae</taxon>
        <taxon>Vibrio</taxon>
    </lineage>
</organism>
<evidence type="ECO:0000313" key="3">
    <source>
        <dbReference type="Proteomes" id="UP001304071"/>
    </source>
</evidence>
<keyword evidence="1" id="KW-0472">Membrane</keyword>
<feature type="transmembrane region" description="Helical" evidence="1">
    <location>
        <begin position="12"/>
        <end position="31"/>
    </location>
</feature>
<dbReference type="RefSeq" id="WP_261896741.1">
    <property type="nucleotide sequence ID" value="NZ_AP024896.1"/>
</dbReference>
<reference evidence="2 3" key="1">
    <citation type="submission" date="2023-11" db="EMBL/GenBank/DDBJ databases">
        <title>Plant-associative lifestyle of Vibrio porteresiae and its evolutionary dynamics.</title>
        <authorList>
            <person name="Rameshkumar N."/>
            <person name="Kirti K."/>
        </authorList>
    </citation>
    <scope>NUCLEOTIDE SEQUENCE [LARGE SCALE GENOMIC DNA]</scope>
    <source>
        <strain evidence="2 3">MSSRF30</strain>
    </source>
</reference>
<keyword evidence="1" id="KW-1133">Transmembrane helix</keyword>
<dbReference type="EMBL" id="CP138204">
    <property type="protein sequence ID" value="WPC76322.1"/>
    <property type="molecule type" value="Genomic_DNA"/>
</dbReference>
<keyword evidence="3" id="KW-1185">Reference proteome</keyword>